<evidence type="ECO:0000259" key="1">
    <source>
        <dbReference type="Pfam" id="PF03476"/>
    </source>
</evidence>
<organism evidence="2 3">
    <name type="scientific">Pelistega ratti</name>
    <dbReference type="NCBI Taxonomy" id="2652177"/>
    <lineage>
        <taxon>Bacteria</taxon>
        <taxon>Pseudomonadati</taxon>
        <taxon>Pseudomonadota</taxon>
        <taxon>Betaproteobacteria</taxon>
        <taxon>Burkholderiales</taxon>
        <taxon>Alcaligenaceae</taxon>
        <taxon>Pelistega</taxon>
    </lineage>
</organism>
<dbReference type="AlphaFoldDB" id="A0A6L9Y7D7"/>
<sequence length="117" mass="13625">MLYTPIIQCPAIMHRTVDERYQSRWLIVTADQQAFTKDNPLLKKIRIDIKFGYLVIQAEGMLRLDIPLEVEEDDESAFEDIDVFGEKIKAVSEGDLVAQWFSVFFNQPLRLMKLFGI</sequence>
<evidence type="ECO:0000313" key="2">
    <source>
        <dbReference type="EMBL" id="NEN76420.1"/>
    </source>
</evidence>
<dbReference type="Proteomes" id="UP000477651">
    <property type="component" value="Unassembled WGS sequence"/>
</dbReference>
<protein>
    <recommendedName>
        <fullName evidence="1">Molybdenum cofactor sulfurase middle domain-containing protein</fullName>
    </recommendedName>
</protein>
<accession>A0A6L9Y7D7</accession>
<keyword evidence="3" id="KW-1185">Reference proteome</keyword>
<proteinExistence type="predicted"/>
<name>A0A6L9Y7D7_9BURK</name>
<dbReference type="SUPFAM" id="SSF141673">
    <property type="entry name" value="MOSC N-terminal domain-like"/>
    <property type="match status" value="1"/>
</dbReference>
<comment type="caution">
    <text evidence="2">The sequence shown here is derived from an EMBL/GenBank/DDBJ whole genome shotgun (WGS) entry which is preliminary data.</text>
</comment>
<dbReference type="Pfam" id="PF03476">
    <property type="entry name" value="MOSC_N"/>
    <property type="match status" value="1"/>
</dbReference>
<gene>
    <name evidence="2" type="ORF">F9B74_08845</name>
</gene>
<feature type="domain" description="Molybdenum cofactor sulfurase middle" evidence="1">
    <location>
        <begin position="24"/>
        <end position="107"/>
    </location>
</feature>
<dbReference type="InterPro" id="IPR005303">
    <property type="entry name" value="MOCOS_middle"/>
</dbReference>
<dbReference type="EMBL" id="JAAGYR010000018">
    <property type="protein sequence ID" value="NEN76420.1"/>
    <property type="molecule type" value="Genomic_DNA"/>
</dbReference>
<reference evidence="2 3" key="1">
    <citation type="submission" date="2020-02" db="EMBL/GenBank/DDBJ databases">
        <title>Pelistega sp. NLN82 were isolated from wild rodents of the Hainan Island.</title>
        <authorList>
            <person name="Niu N."/>
            <person name="Zhou J."/>
        </authorList>
    </citation>
    <scope>NUCLEOTIDE SEQUENCE [LARGE SCALE GENOMIC DNA]</scope>
    <source>
        <strain evidence="2 3">NLN82</strain>
    </source>
</reference>
<evidence type="ECO:0000313" key="3">
    <source>
        <dbReference type="Proteomes" id="UP000477651"/>
    </source>
</evidence>